<evidence type="ECO:0000256" key="7">
    <source>
        <dbReference type="ARBA" id="ARBA00023136"/>
    </source>
</evidence>
<dbReference type="GO" id="GO:1903785">
    <property type="term" value="P:L-valine transmembrane transport"/>
    <property type="evidence" value="ECO:0007669"/>
    <property type="project" value="TreeGrafter"/>
</dbReference>
<evidence type="ECO:0000256" key="1">
    <source>
        <dbReference type="ARBA" id="ARBA00004651"/>
    </source>
</evidence>
<keyword evidence="3" id="KW-0813">Transport</keyword>
<keyword evidence="4" id="KW-1003">Cell membrane</keyword>
<keyword evidence="5 8" id="KW-0812">Transmembrane</keyword>
<organism evidence="9 10">
    <name type="scientific">Kaustia mangrovi</name>
    <dbReference type="NCBI Taxonomy" id="2593653"/>
    <lineage>
        <taxon>Bacteria</taxon>
        <taxon>Pseudomonadati</taxon>
        <taxon>Pseudomonadota</taxon>
        <taxon>Alphaproteobacteria</taxon>
        <taxon>Hyphomicrobiales</taxon>
        <taxon>Parvibaculaceae</taxon>
        <taxon>Kaustia</taxon>
    </lineage>
</organism>
<evidence type="ECO:0000256" key="5">
    <source>
        <dbReference type="ARBA" id="ARBA00022692"/>
    </source>
</evidence>
<evidence type="ECO:0000256" key="8">
    <source>
        <dbReference type="SAM" id="Phobius"/>
    </source>
</evidence>
<keyword evidence="6 8" id="KW-1133">Transmembrane helix</keyword>
<dbReference type="InterPro" id="IPR011606">
    <property type="entry name" value="Brnchd-chn_aa_trnsp_permease"/>
</dbReference>
<feature type="transmembrane region" description="Helical" evidence="8">
    <location>
        <begin position="187"/>
        <end position="204"/>
    </location>
</feature>
<evidence type="ECO:0000313" key="10">
    <source>
        <dbReference type="Proteomes" id="UP000593594"/>
    </source>
</evidence>
<feature type="transmembrane region" description="Helical" evidence="8">
    <location>
        <begin position="12"/>
        <end position="34"/>
    </location>
</feature>
<dbReference type="PANTHER" id="PTHR34979:SF1">
    <property type="entry name" value="INNER MEMBRANE PROTEIN YGAZ"/>
    <property type="match status" value="1"/>
</dbReference>
<evidence type="ECO:0000256" key="4">
    <source>
        <dbReference type="ARBA" id="ARBA00022475"/>
    </source>
</evidence>
<dbReference type="RefSeq" id="WP_213163115.1">
    <property type="nucleotide sequence ID" value="NZ_CP058214.1"/>
</dbReference>
<name>A0A7S8C1Y4_9HYPH</name>
<evidence type="ECO:0000313" key="9">
    <source>
        <dbReference type="EMBL" id="QPC41888.1"/>
    </source>
</evidence>
<accession>A0A7S8C1Y4</accession>
<dbReference type="EMBL" id="CP058214">
    <property type="protein sequence ID" value="QPC41888.1"/>
    <property type="molecule type" value="Genomic_DNA"/>
</dbReference>
<keyword evidence="10" id="KW-1185">Reference proteome</keyword>
<reference evidence="9 10" key="1">
    <citation type="submission" date="2020-06" db="EMBL/GenBank/DDBJ databases">
        <title>Genome sequence of 2 isolates from Red Sea Mangroves.</title>
        <authorList>
            <person name="Sefrji F."/>
            <person name="Michoud G."/>
            <person name="Merlino G."/>
            <person name="Daffonchio D."/>
        </authorList>
    </citation>
    <scope>NUCLEOTIDE SEQUENCE [LARGE SCALE GENOMIC DNA]</scope>
    <source>
        <strain evidence="9 10">R1DC25</strain>
    </source>
</reference>
<protein>
    <submittedName>
        <fullName evidence="9">AzlC family ABC transporter permease</fullName>
    </submittedName>
</protein>
<evidence type="ECO:0000256" key="2">
    <source>
        <dbReference type="ARBA" id="ARBA00010735"/>
    </source>
</evidence>
<evidence type="ECO:0000256" key="3">
    <source>
        <dbReference type="ARBA" id="ARBA00022448"/>
    </source>
</evidence>
<keyword evidence="7 8" id="KW-0472">Membrane</keyword>
<feature type="transmembrane region" description="Helical" evidence="8">
    <location>
        <begin position="130"/>
        <end position="151"/>
    </location>
</feature>
<sequence length="234" mass="24703">MRESWASEFTRGVATILPVAMAVTPFALIFGALAAQKGLSPLEVGLMSGLVFAGASQFVAVDIWQHPAPWLVLGFTALTINLRHVMMGASIARHMGRFSAASRYVSLYFLADEIWALAERRASVTTLTPGYFLGLGVTLYLGWIGLTVSGALAGSALGDPERFGFDFVFTAIFIALIVGFWRGYRTGVIVAASAAVAALTHLLVPGPWYILAGGLAGIATGAAFMAEDVEEQAA</sequence>
<proteinExistence type="inferred from homology"/>
<gene>
    <name evidence="9" type="ORF">HW532_03640</name>
</gene>
<evidence type="ECO:0000256" key="6">
    <source>
        <dbReference type="ARBA" id="ARBA00022989"/>
    </source>
</evidence>
<feature type="transmembrane region" description="Helical" evidence="8">
    <location>
        <begin position="70"/>
        <end position="89"/>
    </location>
</feature>
<dbReference type="KEGG" id="kmn:HW532_03640"/>
<dbReference type="Pfam" id="PF03591">
    <property type="entry name" value="AzlC"/>
    <property type="match status" value="1"/>
</dbReference>
<comment type="similarity">
    <text evidence="2">Belongs to the AzlC family.</text>
</comment>
<dbReference type="Proteomes" id="UP000593594">
    <property type="component" value="Chromosome"/>
</dbReference>
<dbReference type="AlphaFoldDB" id="A0A7S8C1Y4"/>
<comment type="subcellular location">
    <subcellularLocation>
        <location evidence="1">Cell membrane</location>
        <topology evidence="1">Multi-pass membrane protein</topology>
    </subcellularLocation>
</comment>
<dbReference type="PANTHER" id="PTHR34979">
    <property type="entry name" value="INNER MEMBRANE PROTEIN YGAZ"/>
    <property type="match status" value="1"/>
</dbReference>
<feature type="transmembrane region" description="Helical" evidence="8">
    <location>
        <begin position="163"/>
        <end position="181"/>
    </location>
</feature>
<dbReference type="GO" id="GO:0005886">
    <property type="term" value="C:plasma membrane"/>
    <property type="evidence" value="ECO:0007669"/>
    <property type="project" value="UniProtKB-SubCell"/>
</dbReference>